<proteinExistence type="predicted"/>
<accession>A0ABP8JVX1</accession>
<dbReference type="Gene3D" id="3.40.630.30">
    <property type="match status" value="1"/>
</dbReference>
<dbReference type="Pfam" id="PF08445">
    <property type="entry name" value="FR47"/>
    <property type="match status" value="1"/>
</dbReference>
<evidence type="ECO:0000256" key="2">
    <source>
        <dbReference type="ARBA" id="ARBA00023315"/>
    </source>
</evidence>
<dbReference type="CDD" id="cd04301">
    <property type="entry name" value="NAT_SF"/>
    <property type="match status" value="1"/>
</dbReference>
<evidence type="ECO:0000313" key="4">
    <source>
        <dbReference type="EMBL" id="GAA4396938.1"/>
    </source>
</evidence>
<dbReference type="InterPro" id="IPR016181">
    <property type="entry name" value="Acyl_CoA_acyltransferase"/>
</dbReference>
<keyword evidence="1" id="KW-0808">Transferase</keyword>
<feature type="domain" description="N-acetyltransferase" evidence="3">
    <location>
        <begin position="102"/>
        <end position="230"/>
    </location>
</feature>
<reference evidence="5" key="1">
    <citation type="journal article" date="2019" name="Int. J. Syst. Evol. Microbiol.">
        <title>The Global Catalogue of Microorganisms (GCM) 10K type strain sequencing project: providing services to taxonomists for standard genome sequencing and annotation.</title>
        <authorList>
            <consortium name="The Broad Institute Genomics Platform"/>
            <consortium name="The Broad Institute Genome Sequencing Center for Infectious Disease"/>
            <person name="Wu L."/>
            <person name="Ma J."/>
        </authorList>
    </citation>
    <scope>NUCLEOTIDE SEQUENCE [LARGE SCALE GENOMIC DNA]</scope>
    <source>
        <strain evidence="5">JCM 17688</strain>
    </source>
</reference>
<sequence>MGSLDDAGILDNAAWHALRGPHAAFAESHGSARRYRPDFARYSALPDARDDATWRDLARLVGPGAQVSMSGAVIEPPPDWTVTRIGRARQMVAAEVHERADPDVVELTPADVPEIFALIGRTKPGPWRSKTIHIGRYLGIRHAGRLVAMAGERVRPPGWVEVSAVCTDEEFRGRGFASRLVGAVVHDIRSRGDEAYLHVSVNNPVATRLYEGLGFRVRRETSFVGLTAPA</sequence>
<dbReference type="SUPFAM" id="SSF55729">
    <property type="entry name" value="Acyl-CoA N-acyltransferases (Nat)"/>
    <property type="match status" value="1"/>
</dbReference>
<keyword evidence="2" id="KW-0012">Acyltransferase</keyword>
<protein>
    <submittedName>
        <fullName evidence="4">GNAT family N-acetyltransferase</fullName>
    </submittedName>
</protein>
<dbReference type="PANTHER" id="PTHR43420">
    <property type="entry name" value="ACETYLTRANSFERASE"/>
    <property type="match status" value="1"/>
</dbReference>
<evidence type="ECO:0000259" key="3">
    <source>
        <dbReference type="PROSITE" id="PS51186"/>
    </source>
</evidence>
<dbReference type="InterPro" id="IPR000182">
    <property type="entry name" value="GNAT_dom"/>
</dbReference>
<dbReference type="PANTHER" id="PTHR43420:SF3">
    <property type="entry name" value="N-ACETYLTRANSFERASE DOMAIN-CONTAINING PROTEIN"/>
    <property type="match status" value="1"/>
</dbReference>
<dbReference type="PROSITE" id="PS51186">
    <property type="entry name" value="GNAT"/>
    <property type="match status" value="1"/>
</dbReference>
<evidence type="ECO:0000256" key="1">
    <source>
        <dbReference type="ARBA" id="ARBA00022679"/>
    </source>
</evidence>
<organism evidence="4 5">
    <name type="scientific">Tsukamurella soli</name>
    <dbReference type="NCBI Taxonomy" id="644556"/>
    <lineage>
        <taxon>Bacteria</taxon>
        <taxon>Bacillati</taxon>
        <taxon>Actinomycetota</taxon>
        <taxon>Actinomycetes</taxon>
        <taxon>Mycobacteriales</taxon>
        <taxon>Tsukamurellaceae</taxon>
        <taxon>Tsukamurella</taxon>
    </lineage>
</organism>
<evidence type="ECO:0000313" key="5">
    <source>
        <dbReference type="Proteomes" id="UP001500635"/>
    </source>
</evidence>
<gene>
    <name evidence="4" type="ORF">GCM10023147_31800</name>
</gene>
<dbReference type="RefSeq" id="WP_344997705.1">
    <property type="nucleotide sequence ID" value="NZ_BAABFR010000052.1"/>
</dbReference>
<dbReference type="InterPro" id="IPR050680">
    <property type="entry name" value="YpeA/RimI_acetyltransf"/>
</dbReference>
<dbReference type="EMBL" id="BAABFR010000052">
    <property type="protein sequence ID" value="GAA4396938.1"/>
    <property type="molecule type" value="Genomic_DNA"/>
</dbReference>
<comment type="caution">
    <text evidence="4">The sequence shown here is derived from an EMBL/GenBank/DDBJ whole genome shotgun (WGS) entry which is preliminary data.</text>
</comment>
<dbReference type="InterPro" id="IPR013653">
    <property type="entry name" value="GCN5-like_dom"/>
</dbReference>
<keyword evidence="5" id="KW-1185">Reference proteome</keyword>
<name>A0ABP8JVX1_9ACTN</name>
<dbReference type="Proteomes" id="UP001500635">
    <property type="component" value="Unassembled WGS sequence"/>
</dbReference>